<accession>A0A5E5P3V2</accession>
<keyword evidence="1" id="KW-0812">Transmembrane</keyword>
<keyword evidence="1" id="KW-1133">Transmembrane helix</keyword>
<dbReference type="Proteomes" id="UP000364291">
    <property type="component" value="Unassembled WGS sequence"/>
</dbReference>
<feature type="transmembrane region" description="Helical" evidence="1">
    <location>
        <begin position="12"/>
        <end position="28"/>
    </location>
</feature>
<keyword evidence="1" id="KW-0472">Membrane</keyword>
<feature type="transmembrane region" description="Helical" evidence="1">
    <location>
        <begin position="134"/>
        <end position="155"/>
    </location>
</feature>
<protein>
    <recommendedName>
        <fullName evidence="4">DUF1453 domain-containing protein</fullName>
    </recommendedName>
</protein>
<gene>
    <name evidence="2" type="ORF">PAP18089_01937</name>
</gene>
<evidence type="ECO:0000313" key="2">
    <source>
        <dbReference type="EMBL" id="VVG70965.1"/>
    </source>
</evidence>
<dbReference type="Pfam" id="PF20327">
    <property type="entry name" value="DUF6622"/>
    <property type="match status" value="1"/>
</dbReference>
<feature type="transmembrane region" description="Helical" evidence="1">
    <location>
        <begin position="102"/>
        <end position="122"/>
    </location>
</feature>
<evidence type="ECO:0008006" key="4">
    <source>
        <dbReference type="Google" id="ProtNLM"/>
    </source>
</evidence>
<evidence type="ECO:0000256" key="1">
    <source>
        <dbReference type="SAM" id="Phobius"/>
    </source>
</evidence>
<name>A0A5E5P3V2_9BURK</name>
<reference evidence="2 3" key="1">
    <citation type="submission" date="2019-08" db="EMBL/GenBank/DDBJ databases">
        <authorList>
            <person name="Peeters C."/>
        </authorList>
    </citation>
    <scope>NUCLEOTIDE SEQUENCE [LARGE SCALE GENOMIC DNA]</scope>
    <source>
        <strain evidence="2 3">LMG 18089</strain>
    </source>
</reference>
<feature type="transmembrane region" description="Helical" evidence="1">
    <location>
        <begin position="60"/>
        <end position="81"/>
    </location>
</feature>
<proteinExistence type="predicted"/>
<organism evidence="2 3">
    <name type="scientific">Pandoraea apista</name>
    <dbReference type="NCBI Taxonomy" id="93218"/>
    <lineage>
        <taxon>Bacteria</taxon>
        <taxon>Pseudomonadati</taxon>
        <taxon>Pseudomonadota</taxon>
        <taxon>Betaproteobacteria</taxon>
        <taxon>Burkholderiales</taxon>
        <taxon>Burkholderiaceae</taxon>
        <taxon>Pandoraea</taxon>
    </lineage>
</organism>
<sequence length="173" mass="18641">MSFAFVSHVPLWVWWLFIVLVVLGLAATRTQQKPLWAALAMPLVMTGVSAYGAATTFTTALPASIAWVSAVAIAVALRAALGWWGSVSWIPATRRVRMPGSWLPLVWMLAIFVLKFAVAVSMAIHPDLKSNGGFAAWICLWYGAFSGIFLGRVLAIRRAIRNASVAGEASLAV</sequence>
<dbReference type="InterPro" id="IPR046730">
    <property type="entry name" value="DUF6622"/>
</dbReference>
<evidence type="ECO:0000313" key="3">
    <source>
        <dbReference type="Proteomes" id="UP000364291"/>
    </source>
</evidence>
<feature type="transmembrane region" description="Helical" evidence="1">
    <location>
        <begin position="35"/>
        <end position="54"/>
    </location>
</feature>
<dbReference type="AlphaFoldDB" id="A0A5E5P3V2"/>
<dbReference type="EMBL" id="CABPSX010000003">
    <property type="protein sequence ID" value="VVG70965.1"/>
    <property type="molecule type" value="Genomic_DNA"/>
</dbReference>
<dbReference type="OrthoDB" id="3034721at2"/>